<dbReference type="Proteomes" id="UP000254554">
    <property type="component" value="Unassembled WGS sequence"/>
</dbReference>
<dbReference type="RefSeq" id="WP_019349720.1">
    <property type="nucleotide sequence ID" value="NZ_UGGT01000001.1"/>
</dbReference>
<dbReference type="Pfam" id="PF00617">
    <property type="entry name" value="RasGEF"/>
    <property type="match status" value="1"/>
</dbReference>
<evidence type="ECO:0000313" key="5">
    <source>
        <dbReference type="Proteomes" id="UP000254554"/>
    </source>
</evidence>
<evidence type="ECO:0000256" key="2">
    <source>
        <dbReference type="SAM" id="MobiDB-lite"/>
    </source>
</evidence>
<dbReference type="InterPro" id="IPR008937">
    <property type="entry name" value="Ras-like_GEF"/>
</dbReference>
<dbReference type="InterPro" id="IPR036770">
    <property type="entry name" value="Ankyrin_rpt-contain_sf"/>
</dbReference>
<dbReference type="Gene3D" id="1.10.840.10">
    <property type="entry name" value="Ras guanine-nucleotide exchange factors catalytic domain"/>
    <property type="match status" value="1"/>
</dbReference>
<dbReference type="SMART" id="SM00147">
    <property type="entry name" value="RasGEF"/>
    <property type="match status" value="1"/>
</dbReference>
<evidence type="ECO:0000256" key="1">
    <source>
        <dbReference type="ARBA" id="ARBA00022658"/>
    </source>
</evidence>
<feature type="region of interest" description="Disordered" evidence="2">
    <location>
        <begin position="918"/>
        <end position="937"/>
    </location>
</feature>
<dbReference type="AlphaFoldDB" id="A0A377G9I9"/>
<dbReference type="GO" id="GO:0005085">
    <property type="term" value="F:guanyl-nucleotide exchange factor activity"/>
    <property type="evidence" value="ECO:0007669"/>
    <property type="project" value="UniProtKB-KW"/>
</dbReference>
<dbReference type="GO" id="GO:0007264">
    <property type="term" value="P:small GTPase-mediated signal transduction"/>
    <property type="evidence" value="ECO:0007669"/>
    <property type="project" value="InterPro"/>
</dbReference>
<keyword evidence="5" id="KW-1185">Reference proteome</keyword>
<evidence type="ECO:0000259" key="3">
    <source>
        <dbReference type="PROSITE" id="PS50009"/>
    </source>
</evidence>
<name>A0A377G9I9_9GAMM</name>
<feature type="compositionally biased region" description="Basic and acidic residues" evidence="2">
    <location>
        <begin position="925"/>
        <end position="936"/>
    </location>
</feature>
<feature type="domain" description="Ras-GEF" evidence="3">
    <location>
        <begin position="542"/>
        <end position="779"/>
    </location>
</feature>
<dbReference type="GeneID" id="93292062"/>
<accession>A0A377G9I9</accession>
<dbReference type="PANTHER" id="PTHR23113:SF99">
    <property type="entry name" value="RASGEF DOMAIN-CONTAINING PROTEIN"/>
    <property type="match status" value="1"/>
</dbReference>
<dbReference type="SMART" id="SM00248">
    <property type="entry name" value="ANK"/>
    <property type="match status" value="3"/>
</dbReference>
<dbReference type="SUPFAM" id="SSF48366">
    <property type="entry name" value="Ras GEF"/>
    <property type="match status" value="1"/>
</dbReference>
<dbReference type="Pfam" id="PF12796">
    <property type="entry name" value="Ank_2"/>
    <property type="match status" value="1"/>
</dbReference>
<dbReference type="Gene3D" id="1.25.40.20">
    <property type="entry name" value="Ankyrin repeat-containing domain"/>
    <property type="match status" value="1"/>
</dbReference>
<protein>
    <submittedName>
        <fullName evidence="4">RasGEF domain</fullName>
    </submittedName>
</protein>
<dbReference type="PANTHER" id="PTHR23113">
    <property type="entry name" value="GUANINE NUCLEOTIDE EXCHANGE FACTOR"/>
    <property type="match status" value="1"/>
</dbReference>
<dbReference type="SUPFAM" id="SSF48403">
    <property type="entry name" value="Ankyrin repeat"/>
    <property type="match status" value="1"/>
</dbReference>
<dbReference type="PROSITE" id="PS50009">
    <property type="entry name" value="RASGEF_CAT"/>
    <property type="match status" value="1"/>
</dbReference>
<keyword evidence="1" id="KW-0344">Guanine-nucleotide releasing factor</keyword>
<evidence type="ECO:0000313" key="4">
    <source>
        <dbReference type="EMBL" id="STO21299.1"/>
    </source>
</evidence>
<dbReference type="EMBL" id="UGGT01000001">
    <property type="protein sequence ID" value="STO21299.1"/>
    <property type="molecule type" value="Genomic_DNA"/>
</dbReference>
<gene>
    <name evidence="4" type="ORF">NCTC11370_01364</name>
</gene>
<dbReference type="InterPro" id="IPR023578">
    <property type="entry name" value="Ras_GEF_dom_sf"/>
</dbReference>
<proteinExistence type="predicted"/>
<dbReference type="InterPro" id="IPR001895">
    <property type="entry name" value="RASGEF_cat_dom"/>
</dbReference>
<dbReference type="STRING" id="1094715.GCA_000236165_01059"/>
<organism evidence="4 5">
    <name type="scientific">Fluoribacter dumoffii</name>
    <dbReference type="NCBI Taxonomy" id="463"/>
    <lineage>
        <taxon>Bacteria</taxon>
        <taxon>Pseudomonadati</taxon>
        <taxon>Pseudomonadota</taxon>
        <taxon>Gammaproteobacteria</taxon>
        <taxon>Legionellales</taxon>
        <taxon>Legionellaceae</taxon>
        <taxon>Fluoribacter</taxon>
    </lineage>
</organism>
<dbReference type="InterPro" id="IPR002110">
    <property type="entry name" value="Ankyrin_rpt"/>
</dbReference>
<dbReference type="OrthoDB" id="5649125at2"/>
<dbReference type="InterPro" id="IPR036964">
    <property type="entry name" value="RASGEF_cat_dom_sf"/>
</dbReference>
<sequence length="968" mass="111109">MNKEKIQELIFSDKDEKEIAAELIKWFTKNPELIKERYIFDRTVFHLLVLKNKPKVLEALFRDTTWLLMQDKPWRDIAVLGDRNNATVFHYAVRSEEDTETLKVLLEFIPELINNTNNLGNTPLHEAVLHHNVWAIQTLVNTGKCNRALKNEHEKTPLDMAGNNLDLRKALLSIDLSRIKSLDLRYRKSTPGSADKLGDSFPLLSSRSGSDYSSSPSTSLDSFHSSLRLQGETSPERDLSNLKIVSDQENAAVASSEQINLLLQELVGEYRVNKHSAEYLKAQKKFHELCKTNFFPEDFIFDPKLITHPEFQKVVSDAIGILYPSVDGIYTHFQEKINILMNQFIVLLIPHISLEDSKPREVPLFPEATPKKNQTLNLLWFLTACQDTPESKREFNLEQITNQALGVLGSTSLIEILINLRALYVHFDADQKLIANLIVLQLLFYSAVNRIAEVPTLSMQLRFFCNINSDKDKGLGELGSQLNQHLKEVLELTSVYTNCPLLHNFLILNQQLRCPALIDANKSFDQLVNQALTKNRDNRVDEVLLIAHELRQLTITFYQKVSITEFNDGNWLKANKDILSPNIKELTDSFNLLSSYFCLKILSQPPENLKNALQFIIDLAQVLCPLKGENYPDLNHMMLIAGILNNKDISRLYDKDAFRLPSAFRGLSTKDLHYLEEINKLISSDKNSKYMREVYGAFRSALPFLGLLLTEATFATDGNPNPLSRAEALGIVLKKILEVKLLINFEITAYQTNMTTFIKEFRPVDEESQYWASVRLQPRKADLLDLENNMAAIESVLDTLHKNFLPNNILPCIVINKKINKSTQTAEVLIDLYSLHLKRFKTDKQQGKNRDEIQQESILFERCFKKLKLAVLKIIEVNNQYYYELKLTDKKNPILFINLLDNLRKQLVTSEEFEELNTSRSSPKTLKEKPSKDAGKRKSVVFLDKNIFFKPEPKESDEEVTPLENMFS</sequence>
<reference evidence="4 5" key="1">
    <citation type="submission" date="2018-06" db="EMBL/GenBank/DDBJ databases">
        <authorList>
            <consortium name="Pathogen Informatics"/>
            <person name="Doyle S."/>
        </authorList>
    </citation>
    <scope>NUCLEOTIDE SEQUENCE [LARGE SCALE GENOMIC DNA]</scope>
    <source>
        <strain evidence="4 5">NCTC11370</strain>
    </source>
</reference>